<feature type="transmembrane region" description="Helical" evidence="2">
    <location>
        <begin position="33"/>
        <end position="53"/>
    </location>
</feature>
<dbReference type="EMBL" id="JAVFKD010000014">
    <property type="protein sequence ID" value="KAK5991258.1"/>
    <property type="molecule type" value="Genomic_DNA"/>
</dbReference>
<feature type="transmembrane region" description="Helical" evidence="2">
    <location>
        <begin position="490"/>
        <end position="510"/>
    </location>
</feature>
<reference evidence="3 4" key="1">
    <citation type="submission" date="2024-01" db="EMBL/GenBank/DDBJ databases">
        <title>Complete genome of Cladobotryum mycophilum ATHUM6906.</title>
        <authorList>
            <person name="Christinaki A.C."/>
            <person name="Myridakis A.I."/>
            <person name="Kouvelis V.N."/>
        </authorList>
    </citation>
    <scope>NUCLEOTIDE SEQUENCE [LARGE SCALE GENOMIC DNA]</scope>
    <source>
        <strain evidence="3 4">ATHUM6906</strain>
    </source>
</reference>
<evidence type="ECO:0000256" key="1">
    <source>
        <dbReference type="SAM" id="MobiDB-lite"/>
    </source>
</evidence>
<keyword evidence="2" id="KW-0812">Transmembrane</keyword>
<dbReference type="Proteomes" id="UP001338125">
    <property type="component" value="Unassembled WGS sequence"/>
</dbReference>
<proteinExistence type="predicted"/>
<feature type="transmembrane region" description="Helical" evidence="2">
    <location>
        <begin position="348"/>
        <end position="367"/>
    </location>
</feature>
<name>A0ABR0SGF1_9HYPO</name>
<comment type="caution">
    <text evidence="3">The sequence shown here is derived from an EMBL/GenBank/DDBJ whole genome shotgun (WGS) entry which is preliminary data.</text>
</comment>
<feature type="compositionally biased region" description="Polar residues" evidence="1">
    <location>
        <begin position="375"/>
        <end position="393"/>
    </location>
</feature>
<evidence type="ECO:0000313" key="4">
    <source>
        <dbReference type="Proteomes" id="UP001338125"/>
    </source>
</evidence>
<feature type="transmembrane region" description="Helical" evidence="2">
    <location>
        <begin position="233"/>
        <end position="249"/>
    </location>
</feature>
<sequence>MWNGTTGGIGPNETCNYTAAFKLGNPNNDVEGLGVLINSFGTAGIALLVLISANFTVKNNRQNPVDAKVQEIIDPIRRGLTKRLDKLRGWVLSLIKNETSPVPNSSSATGGRAYYIGIKSLRLIGPIQTVFAYSMLIAFLTAKENLNTSQLKIMVYVTLANYITNVASIVSLSKLESVDRAEYLFRYFGLAGLTGLQITGIIKAIEDSLTVKPTLSLICSVYYDTYALSTNEGVFWIVLISFLFLFLALKNMRIVVAAGNKIYKFVSNQTRERRRSLLQQSRSVKWYRRVFGLLFLQPLNLAQMFFSIISSNSIVILLITKAFLWLTIQTALLRSNRADWGIGQATPTVGVVLIALQLIGVVVFCFLTDPPATSQPDTNIPNETQLTQQTAITSPPEANEATDVLAEQQNAIASSPETLEAGGLPVEHLRIHNQDRTPSYKPRWCLGLVFVVAAESITSIAALSLDSSRQTGNSGVWFHPNVYNASNMGAHQLFILIAYLLLSDALEYLYRGTFWDRLSQTCVHYLDVSIRVALCIAVLTPNVLSIMMSMSGWGPSIDQYAFGALFALCPILWAVGGILNYLECIKEEETGLAECEGIQMLELVRMIGRVEEQMSENSGGGQDSSQMQLQLNLGDGGFAQECELILRGIHRD</sequence>
<feature type="transmembrane region" description="Helical" evidence="2">
    <location>
        <begin position="444"/>
        <end position="465"/>
    </location>
</feature>
<organism evidence="3 4">
    <name type="scientific">Cladobotryum mycophilum</name>
    <dbReference type="NCBI Taxonomy" id="491253"/>
    <lineage>
        <taxon>Eukaryota</taxon>
        <taxon>Fungi</taxon>
        <taxon>Dikarya</taxon>
        <taxon>Ascomycota</taxon>
        <taxon>Pezizomycotina</taxon>
        <taxon>Sordariomycetes</taxon>
        <taxon>Hypocreomycetidae</taxon>
        <taxon>Hypocreales</taxon>
        <taxon>Hypocreaceae</taxon>
        <taxon>Cladobotryum</taxon>
    </lineage>
</organism>
<feature type="transmembrane region" description="Helical" evidence="2">
    <location>
        <begin position="121"/>
        <end position="141"/>
    </location>
</feature>
<feature type="transmembrane region" description="Helical" evidence="2">
    <location>
        <begin position="153"/>
        <end position="172"/>
    </location>
</feature>
<keyword evidence="2" id="KW-1133">Transmembrane helix</keyword>
<feature type="region of interest" description="Disordered" evidence="1">
    <location>
        <begin position="375"/>
        <end position="398"/>
    </location>
</feature>
<evidence type="ECO:0000313" key="3">
    <source>
        <dbReference type="EMBL" id="KAK5991258.1"/>
    </source>
</evidence>
<feature type="transmembrane region" description="Helical" evidence="2">
    <location>
        <begin position="522"/>
        <end position="540"/>
    </location>
</feature>
<accession>A0ABR0SGF1</accession>
<protein>
    <submittedName>
        <fullName evidence="3">Uncharacterized protein</fullName>
    </submittedName>
</protein>
<evidence type="ECO:0000256" key="2">
    <source>
        <dbReference type="SAM" id="Phobius"/>
    </source>
</evidence>
<gene>
    <name evidence="3" type="ORF">PT974_09538</name>
</gene>
<keyword evidence="4" id="KW-1185">Reference proteome</keyword>
<keyword evidence="2" id="KW-0472">Membrane</keyword>
<feature type="transmembrane region" description="Helical" evidence="2">
    <location>
        <begin position="560"/>
        <end position="582"/>
    </location>
</feature>
<feature type="transmembrane region" description="Helical" evidence="2">
    <location>
        <begin position="184"/>
        <end position="205"/>
    </location>
</feature>
<feature type="transmembrane region" description="Helical" evidence="2">
    <location>
        <begin position="304"/>
        <end position="328"/>
    </location>
</feature>